<dbReference type="AlphaFoldDB" id="A0A8B6FU13"/>
<keyword evidence="7" id="KW-1185">Reference proteome</keyword>
<dbReference type="GO" id="GO:0030335">
    <property type="term" value="P:positive regulation of cell migration"/>
    <property type="evidence" value="ECO:0007669"/>
    <property type="project" value="TreeGrafter"/>
</dbReference>
<dbReference type="Pfam" id="PF07686">
    <property type="entry name" value="V-set"/>
    <property type="match status" value="1"/>
</dbReference>
<feature type="signal peptide" evidence="3">
    <location>
        <begin position="1"/>
        <end position="18"/>
    </location>
</feature>
<dbReference type="InterPro" id="IPR003599">
    <property type="entry name" value="Ig_sub"/>
</dbReference>
<feature type="domain" description="Ig-like" evidence="4">
    <location>
        <begin position="26"/>
        <end position="107"/>
    </location>
</feature>
<dbReference type="InterPro" id="IPR015943">
    <property type="entry name" value="WD40/YVTN_repeat-like_dom_sf"/>
</dbReference>
<dbReference type="InterPro" id="IPR036352">
    <property type="entry name" value="Semap_dom_sf"/>
</dbReference>
<dbReference type="SMART" id="SM00409">
    <property type="entry name" value="IG"/>
    <property type="match status" value="1"/>
</dbReference>
<comment type="caution">
    <text evidence="6">The sequence shown here is derived from an EMBL/GenBank/DDBJ whole genome shotgun (WGS) entry which is preliminary data.</text>
</comment>
<dbReference type="InterPro" id="IPR013106">
    <property type="entry name" value="Ig_V-set"/>
</dbReference>
<feature type="chain" id="PRO_5032801660" evidence="3">
    <location>
        <begin position="19"/>
        <end position="371"/>
    </location>
</feature>
<evidence type="ECO:0000313" key="7">
    <source>
        <dbReference type="Proteomes" id="UP000596742"/>
    </source>
</evidence>
<comment type="caution">
    <text evidence="2">Lacks conserved residue(s) required for the propagation of feature annotation.</text>
</comment>
<dbReference type="PANTHER" id="PTHR11036">
    <property type="entry name" value="SEMAPHORIN"/>
    <property type="match status" value="1"/>
</dbReference>
<protein>
    <submittedName>
        <fullName evidence="6">Semaphorin 6</fullName>
    </submittedName>
</protein>
<dbReference type="GO" id="GO:0071526">
    <property type="term" value="P:semaphorin-plexin signaling pathway"/>
    <property type="evidence" value="ECO:0007669"/>
    <property type="project" value="TreeGrafter"/>
</dbReference>
<evidence type="ECO:0000256" key="1">
    <source>
        <dbReference type="ARBA" id="ARBA00009492"/>
    </source>
</evidence>
<keyword evidence="3" id="KW-0732">Signal</keyword>
<gene>
    <name evidence="6" type="ORF">MGAL_10B083230</name>
</gene>
<dbReference type="Proteomes" id="UP000596742">
    <property type="component" value="Unassembled WGS sequence"/>
</dbReference>
<dbReference type="InterPro" id="IPR027231">
    <property type="entry name" value="Semaphorin"/>
</dbReference>
<proteinExistence type="inferred from homology"/>
<dbReference type="GO" id="GO:0045499">
    <property type="term" value="F:chemorepellent activity"/>
    <property type="evidence" value="ECO:0007669"/>
    <property type="project" value="TreeGrafter"/>
</dbReference>
<evidence type="ECO:0000313" key="6">
    <source>
        <dbReference type="EMBL" id="VDI54680.1"/>
    </source>
</evidence>
<evidence type="ECO:0000256" key="3">
    <source>
        <dbReference type="SAM" id="SignalP"/>
    </source>
</evidence>
<dbReference type="InterPro" id="IPR013783">
    <property type="entry name" value="Ig-like_fold"/>
</dbReference>
<dbReference type="InterPro" id="IPR001627">
    <property type="entry name" value="Semap_dom"/>
</dbReference>
<evidence type="ECO:0000259" key="4">
    <source>
        <dbReference type="PROSITE" id="PS50835"/>
    </source>
</evidence>
<reference evidence="6" key="1">
    <citation type="submission" date="2018-11" db="EMBL/GenBank/DDBJ databases">
        <authorList>
            <person name="Alioto T."/>
            <person name="Alioto T."/>
        </authorList>
    </citation>
    <scope>NUCLEOTIDE SEQUENCE</scope>
</reference>
<dbReference type="Gene3D" id="2.130.10.10">
    <property type="entry name" value="YVTN repeat-like/Quinoprotein amine dehydrogenase"/>
    <property type="match status" value="1"/>
</dbReference>
<dbReference type="InterPro" id="IPR007110">
    <property type="entry name" value="Ig-like_dom"/>
</dbReference>
<dbReference type="GO" id="GO:0005886">
    <property type="term" value="C:plasma membrane"/>
    <property type="evidence" value="ECO:0007669"/>
    <property type="project" value="TreeGrafter"/>
</dbReference>
<dbReference type="InterPro" id="IPR036179">
    <property type="entry name" value="Ig-like_dom_sf"/>
</dbReference>
<dbReference type="EMBL" id="UYJE01007423">
    <property type="protein sequence ID" value="VDI54680.1"/>
    <property type="molecule type" value="Genomic_DNA"/>
</dbReference>
<evidence type="ECO:0000259" key="5">
    <source>
        <dbReference type="PROSITE" id="PS51004"/>
    </source>
</evidence>
<dbReference type="GO" id="GO:0030215">
    <property type="term" value="F:semaphorin receptor binding"/>
    <property type="evidence" value="ECO:0007669"/>
    <property type="project" value="InterPro"/>
</dbReference>
<organism evidence="6 7">
    <name type="scientific">Mytilus galloprovincialis</name>
    <name type="common">Mediterranean mussel</name>
    <dbReference type="NCBI Taxonomy" id="29158"/>
    <lineage>
        <taxon>Eukaryota</taxon>
        <taxon>Metazoa</taxon>
        <taxon>Spiralia</taxon>
        <taxon>Lophotrochozoa</taxon>
        <taxon>Mollusca</taxon>
        <taxon>Bivalvia</taxon>
        <taxon>Autobranchia</taxon>
        <taxon>Pteriomorphia</taxon>
        <taxon>Mytilida</taxon>
        <taxon>Mytiloidea</taxon>
        <taxon>Mytilidae</taxon>
        <taxon>Mytilinae</taxon>
        <taxon>Mytilus</taxon>
    </lineage>
</organism>
<dbReference type="SUPFAM" id="SSF48726">
    <property type="entry name" value="Immunoglobulin"/>
    <property type="match status" value="1"/>
</dbReference>
<dbReference type="SUPFAM" id="SSF101912">
    <property type="entry name" value="Sema domain"/>
    <property type="match status" value="1"/>
</dbReference>
<dbReference type="PROSITE" id="PS51004">
    <property type="entry name" value="SEMA"/>
    <property type="match status" value="1"/>
</dbReference>
<dbReference type="Gene3D" id="2.60.40.10">
    <property type="entry name" value="Immunoglobulins"/>
    <property type="match status" value="1"/>
</dbReference>
<accession>A0A8B6FU13</accession>
<dbReference type="PROSITE" id="PS50835">
    <property type="entry name" value="IG_LIKE"/>
    <property type="match status" value="1"/>
</dbReference>
<comment type="similarity">
    <text evidence="1">Belongs to the semaphorin family.</text>
</comment>
<sequence length="371" mass="42103">MWRLTVSCLSLLGYSVCSIIPRHETQGTSVLLACSIASIEGKSVEWRGPYQENTLYAESNYSNTNLPDDLHDRIFVTGDHGNGHYNLRIVNAQISDEGLYRCSVQNGDIIRIFNLTFPALLTSTDASYNRYILIDSEMQKLFVGQMNRLNIIELSDVVYPVNPRIIDFQPEQDKLDYCVLSNSRTPYCQNHIRFITKKSTDKLILCGTNANSAKGYELNVTDMTYSSSVVPCSNDPFDNFTALYAKSPNGGEIMYYASTSHTESTIQRPIPGTTDYMKGVISEKWMKDPQFVGSFDVDDRVFIFFRETAVETDPDEKKIYSRVAKVCKHDIGGNSLLRNKWTSYQKARLDCVIPGHIAKDIPVRFDSIRKY</sequence>
<evidence type="ECO:0000256" key="2">
    <source>
        <dbReference type="PROSITE-ProRule" id="PRU00352"/>
    </source>
</evidence>
<dbReference type="SMART" id="SM00630">
    <property type="entry name" value="Sema"/>
    <property type="match status" value="1"/>
</dbReference>
<dbReference type="GO" id="GO:0007411">
    <property type="term" value="P:axon guidance"/>
    <property type="evidence" value="ECO:0007669"/>
    <property type="project" value="TreeGrafter"/>
</dbReference>
<dbReference type="PANTHER" id="PTHR11036:SF127">
    <property type="entry name" value="SEMAPHORIN-1A"/>
    <property type="match status" value="1"/>
</dbReference>
<feature type="domain" description="Sema" evidence="5">
    <location>
        <begin position="101"/>
        <end position="371"/>
    </location>
</feature>
<dbReference type="OrthoDB" id="9988752at2759"/>
<name>A0A8B6FU13_MYTGA</name>